<dbReference type="RefSeq" id="WP_189574233.1">
    <property type="nucleotide sequence ID" value="NZ_BMXI01000023.1"/>
</dbReference>
<evidence type="ECO:0000313" key="3">
    <source>
        <dbReference type="Proteomes" id="UP000644507"/>
    </source>
</evidence>
<dbReference type="AlphaFoldDB" id="A0A918WRC8"/>
<feature type="transmembrane region" description="Helical" evidence="1">
    <location>
        <begin position="50"/>
        <end position="72"/>
    </location>
</feature>
<evidence type="ECO:0000313" key="2">
    <source>
        <dbReference type="EMBL" id="GHC67192.1"/>
    </source>
</evidence>
<reference evidence="2" key="2">
    <citation type="submission" date="2020-09" db="EMBL/GenBank/DDBJ databases">
        <authorList>
            <person name="Sun Q."/>
            <person name="Kim S."/>
        </authorList>
    </citation>
    <scope>NUCLEOTIDE SEQUENCE</scope>
    <source>
        <strain evidence="2">KCTC 12988</strain>
    </source>
</reference>
<evidence type="ECO:0000256" key="1">
    <source>
        <dbReference type="SAM" id="Phobius"/>
    </source>
</evidence>
<keyword evidence="3" id="KW-1185">Reference proteome</keyword>
<dbReference type="EMBL" id="BMXI01000023">
    <property type="protein sequence ID" value="GHC67192.1"/>
    <property type="molecule type" value="Genomic_DNA"/>
</dbReference>
<accession>A0A918WRC8</accession>
<name>A0A918WRC8_9BACT</name>
<gene>
    <name evidence="2" type="ORF">GCM10007100_39020</name>
</gene>
<feature type="transmembrane region" description="Helical" evidence="1">
    <location>
        <begin position="20"/>
        <end position="44"/>
    </location>
</feature>
<keyword evidence="1" id="KW-0472">Membrane</keyword>
<reference evidence="2" key="1">
    <citation type="journal article" date="2014" name="Int. J. Syst. Evol. Microbiol.">
        <title>Complete genome sequence of Corynebacterium casei LMG S-19264T (=DSM 44701T), isolated from a smear-ripened cheese.</title>
        <authorList>
            <consortium name="US DOE Joint Genome Institute (JGI-PGF)"/>
            <person name="Walter F."/>
            <person name="Albersmeier A."/>
            <person name="Kalinowski J."/>
            <person name="Ruckert C."/>
        </authorList>
    </citation>
    <scope>NUCLEOTIDE SEQUENCE</scope>
    <source>
        <strain evidence="2">KCTC 12988</strain>
    </source>
</reference>
<keyword evidence="1" id="KW-0812">Transmembrane</keyword>
<dbReference type="Proteomes" id="UP000644507">
    <property type="component" value="Unassembled WGS sequence"/>
</dbReference>
<comment type="caution">
    <text evidence="2">The sequence shown here is derived from an EMBL/GenBank/DDBJ whole genome shotgun (WGS) entry which is preliminary data.</text>
</comment>
<protein>
    <submittedName>
        <fullName evidence="2">Uncharacterized protein</fullName>
    </submittedName>
</protein>
<sequence>MIPEDESRPLPPDARLDATLRVVVGAVILIGGGFLLLEFVHWLANGGLRPFLIGAAFTAIFFFLLVLWSRLLSQGGRALQKRPSLYAVLGALTAVGILIQHFMAR</sequence>
<keyword evidence="1" id="KW-1133">Transmembrane helix</keyword>
<organism evidence="2 3">
    <name type="scientific">Roseibacillus persicicus</name>
    <dbReference type="NCBI Taxonomy" id="454148"/>
    <lineage>
        <taxon>Bacteria</taxon>
        <taxon>Pseudomonadati</taxon>
        <taxon>Verrucomicrobiota</taxon>
        <taxon>Verrucomicrobiia</taxon>
        <taxon>Verrucomicrobiales</taxon>
        <taxon>Verrucomicrobiaceae</taxon>
        <taxon>Roseibacillus</taxon>
    </lineage>
</organism>
<proteinExistence type="predicted"/>
<feature type="transmembrane region" description="Helical" evidence="1">
    <location>
        <begin position="84"/>
        <end position="103"/>
    </location>
</feature>